<protein>
    <submittedName>
        <fullName evidence="4">FAD-binding protein</fullName>
    </submittedName>
</protein>
<evidence type="ECO:0000259" key="3">
    <source>
        <dbReference type="PROSITE" id="PS51387"/>
    </source>
</evidence>
<dbReference type="GO" id="GO:0016491">
    <property type="term" value="F:oxidoreductase activity"/>
    <property type="evidence" value="ECO:0007669"/>
    <property type="project" value="UniProtKB-KW"/>
</dbReference>
<dbReference type="GO" id="GO:0071949">
    <property type="term" value="F:FAD binding"/>
    <property type="evidence" value="ECO:0007669"/>
    <property type="project" value="InterPro"/>
</dbReference>
<dbReference type="SUPFAM" id="SSF55447">
    <property type="entry name" value="CO dehydrogenase flavoprotein C-terminal domain-like"/>
    <property type="match status" value="1"/>
</dbReference>
<dbReference type="RefSeq" id="WP_160198260.1">
    <property type="nucleotide sequence ID" value="NZ_QXXA01000015.1"/>
</dbReference>
<keyword evidence="5" id="KW-1185">Reference proteome</keyword>
<sequence length="261" mass="29374">MFTIKEYVKPNTINEAYEILISKKNNTVIGGSAFLKMGSKKIGTAIDLSNLNLNYIKDKEGYIEIGAYTTLRDLETNQLLKENFKGVIPNSVKNIVGVQFRNIANIGASVFSKYGFSDIITALLALDTEVELAKTGRIKLDEFLNSSYEKDILTKIFIKKNQRVAVYKDLRNSVSDYPILNVSVSRLEDNFKICVGARPNRAKIAFKASRELSNSKEVTDLDYYANIASDELNFGTNDRASKDYRKAISKILIKRAIKELL</sequence>
<dbReference type="PANTHER" id="PTHR42659:SF9">
    <property type="entry name" value="XANTHINE DEHYDROGENASE FAD-BINDING SUBUNIT XDHB-RELATED"/>
    <property type="match status" value="1"/>
</dbReference>
<evidence type="ECO:0000256" key="2">
    <source>
        <dbReference type="ARBA" id="ARBA00023002"/>
    </source>
</evidence>
<dbReference type="InterPro" id="IPR051312">
    <property type="entry name" value="Diverse_Substr_Oxidored"/>
</dbReference>
<dbReference type="Gene3D" id="3.30.465.10">
    <property type="match status" value="1"/>
</dbReference>
<dbReference type="InterPro" id="IPR016166">
    <property type="entry name" value="FAD-bd_PCMH"/>
</dbReference>
<keyword evidence="2" id="KW-0560">Oxidoreductase</keyword>
<accession>A0A845R036</accession>
<evidence type="ECO:0000313" key="5">
    <source>
        <dbReference type="Proteomes" id="UP000467132"/>
    </source>
</evidence>
<dbReference type="InterPro" id="IPR036683">
    <property type="entry name" value="CO_DH_flav_C_dom_sf"/>
</dbReference>
<comment type="caution">
    <text evidence="4">The sequence shown here is derived from an EMBL/GenBank/DDBJ whole genome shotgun (WGS) entry which is preliminary data.</text>
</comment>
<dbReference type="SUPFAM" id="SSF56176">
    <property type="entry name" value="FAD-binding/transporter-associated domain-like"/>
    <property type="match status" value="1"/>
</dbReference>
<evidence type="ECO:0000256" key="1">
    <source>
        <dbReference type="ARBA" id="ARBA00022630"/>
    </source>
</evidence>
<evidence type="ECO:0000313" key="4">
    <source>
        <dbReference type="EMBL" id="NBI07790.1"/>
    </source>
</evidence>
<name>A0A845R036_9CLOT</name>
<reference evidence="4 5" key="1">
    <citation type="submission" date="2018-08" db="EMBL/GenBank/DDBJ databases">
        <title>Murine metabolic-syndrome-specific gut microbial biobank.</title>
        <authorList>
            <person name="Liu C."/>
        </authorList>
    </citation>
    <scope>NUCLEOTIDE SEQUENCE [LARGE SCALE GENOMIC DNA]</scope>
    <source>
        <strain evidence="4 5">583</strain>
    </source>
</reference>
<proteinExistence type="predicted"/>
<dbReference type="OrthoDB" id="9803647at2"/>
<dbReference type="Proteomes" id="UP000467132">
    <property type="component" value="Unassembled WGS sequence"/>
</dbReference>
<dbReference type="SMART" id="SM01092">
    <property type="entry name" value="CO_deh_flav_C"/>
    <property type="match status" value="1"/>
</dbReference>
<dbReference type="InterPro" id="IPR005107">
    <property type="entry name" value="CO_DH_flav_C"/>
</dbReference>
<keyword evidence="1" id="KW-0285">Flavoprotein</keyword>
<dbReference type="Gene3D" id="3.30.390.50">
    <property type="entry name" value="CO dehydrogenase flavoprotein, C-terminal domain"/>
    <property type="match status" value="1"/>
</dbReference>
<dbReference type="AlphaFoldDB" id="A0A845R036"/>
<organism evidence="4 5">
    <name type="scientific">Senegalia massiliensis</name>
    <dbReference type="NCBI Taxonomy" id="1720316"/>
    <lineage>
        <taxon>Bacteria</taxon>
        <taxon>Bacillati</taxon>
        <taxon>Bacillota</taxon>
        <taxon>Clostridia</taxon>
        <taxon>Eubacteriales</taxon>
        <taxon>Clostridiaceae</taxon>
        <taxon>Senegalia</taxon>
    </lineage>
</organism>
<dbReference type="InterPro" id="IPR036318">
    <property type="entry name" value="FAD-bd_PCMH-like_sf"/>
</dbReference>
<gene>
    <name evidence="4" type="ORF">D3Z33_13090</name>
</gene>
<dbReference type="Pfam" id="PF00941">
    <property type="entry name" value="FAD_binding_5"/>
    <property type="match status" value="1"/>
</dbReference>
<feature type="domain" description="FAD-binding PCMH-type" evidence="3">
    <location>
        <begin position="1"/>
        <end position="163"/>
    </location>
</feature>
<dbReference type="InterPro" id="IPR016169">
    <property type="entry name" value="FAD-bd_PCMH_sub2"/>
</dbReference>
<dbReference type="EMBL" id="QXXA01000015">
    <property type="protein sequence ID" value="NBI07790.1"/>
    <property type="molecule type" value="Genomic_DNA"/>
</dbReference>
<dbReference type="PANTHER" id="PTHR42659">
    <property type="entry name" value="XANTHINE DEHYDROGENASE SUBUNIT C-RELATED"/>
    <property type="match status" value="1"/>
</dbReference>
<dbReference type="PROSITE" id="PS51387">
    <property type="entry name" value="FAD_PCMH"/>
    <property type="match status" value="1"/>
</dbReference>
<dbReference type="InterPro" id="IPR002346">
    <property type="entry name" value="Mopterin_DH_FAD-bd"/>
</dbReference>